<sequence>MSAQDLEFVDRPPLTSLPYIVVNGLESNESSRSP</sequence>
<proteinExistence type="predicted"/>
<evidence type="ECO:0000313" key="1">
    <source>
        <dbReference type="EMBL" id="EAT88482.1"/>
    </source>
</evidence>
<dbReference type="InParanoid" id="Q0UU42"/>
<dbReference type="AlphaFoldDB" id="Q0UU42"/>
<name>Q0UU42_PHANO</name>
<dbReference type="Proteomes" id="UP000001055">
    <property type="component" value="Unassembled WGS sequence"/>
</dbReference>
<dbReference type="KEGG" id="pno:SNOG_04722"/>
<accession>Q0UU42</accession>
<protein>
    <submittedName>
        <fullName evidence="1">Uncharacterized protein</fullName>
    </submittedName>
</protein>
<evidence type="ECO:0000313" key="2">
    <source>
        <dbReference type="Proteomes" id="UP000001055"/>
    </source>
</evidence>
<gene>
    <name evidence="1" type="ORF">SNOG_04722</name>
</gene>
<dbReference type="GeneID" id="5972002"/>
<organism evidence="1 2">
    <name type="scientific">Phaeosphaeria nodorum (strain SN15 / ATCC MYA-4574 / FGSC 10173)</name>
    <name type="common">Glume blotch fungus</name>
    <name type="synonym">Parastagonospora nodorum</name>
    <dbReference type="NCBI Taxonomy" id="321614"/>
    <lineage>
        <taxon>Eukaryota</taxon>
        <taxon>Fungi</taxon>
        <taxon>Dikarya</taxon>
        <taxon>Ascomycota</taxon>
        <taxon>Pezizomycotina</taxon>
        <taxon>Dothideomycetes</taxon>
        <taxon>Pleosporomycetidae</taxon>
        <taxon>Pleosporales</taxon>
        <taxon>Pleosporineae</taxon>
        <taxon>Phaeosphaeriaceae</taxon>
        <taxon>Parastagonospora</taxon>
    </lineage>
</organism>
<reference evidence="2" key="1">
    <citation type="journal article" date="2007" name="Plant Cell">
        <title>Dothideomycete-plant interactions illuminated by genome sequencing and EST analysis of the wheat pathogen Stagonospora nodorum.</title>
        <authorList>
            <person name="Hane J.K."/>
            <person name="Lowe R.G."/>
            <person name="Solomon P.S."/>
            <person name="Tan K.C."/>
            <person name="Schoch C.L."/>
            <person name="Spatafora J.W."/>
            <person name="Crous P.W."/>
            <person name="Kodira C."/>
            <person name="Birren B.W."/>
            <person name="Galagan J.E."/>
            <person name="Torriani S.F."/>
            <person name="McDonald B.A."/>
            <person name="Oliver R.P."/>
        </authorList>
    </citation>
    <scope>NUCLEOTIDE SEQUENCE [LARGE SCALE GENOMIC DNA]</scope>
    <source>
        <strain evidence="2">SN15 / ATCC MYA-4574 / FGSC 10173</strain>
    </source>
</reference>
<dbReference type="EMBL" id="CH445330">
    <property type="protein sequence ID" value="EAT88482.1"/>
    <property type="molecule type" value="Genomic_DNA"/>
</dbReference>
<dbReference type="RefSeq" id="XP_001795134.1">
    <property type="nucleotide sequence ID" value="XM_001795082.1"/>
</dbReference>